<reference evidence="2" key="1">
    <citation type="submission" date="2021-01" db="EMBL/GenBank/DDBJ databases">
        <title>Phytophthora aleatoria, a newly-described species from Pinus radiata is distinct from Phytophthora cactorum isolates based on comparative genomics.</title>
        <authorList>
            <person name="Mcdougal R."/>
            <person name="Panda P."/>
            <person name="Williams N."/>
            <person name="Studholme D.J."/>
        </authorList>
    </citation>
    <scope>NUCLEOTIDE SEQUENCE</scope>
    <source>
        <strain evidence="2">NZFS 4037</strain>
    </source>
</reference>
<feature type="compositionally biased region" description="Basic and acidic residues" evidence="1">
    <location>
        <begin position="177"/>
        <end position="186"/>
    </location>
</feature>
<evidence type="ECO:0000313" key="3">
    <source>
        <dbReference type="Proteomes" id="UP000709295"/>
    </source>
</evidence>
<protein>
    <submittedName>
        <fullName evidence="2">Uncharacterized protein</fullName>
    </submittedName>
</protein>
<name>A0A8J5IGN2_9STRA</name>
<evidence type="ECO:0000256" key="1">
    <source>
        <dbReference type="SAM" id="MobiDB-lite"/>
    </source>
</evidence>
<dbReference type="EMBL" id="JAENGY010001892">
    <property type="protein sequence ID" value="KAG6946377.1"/>
    <property type="molecule type" value="Genomic_DNA"/>
</dbReference>
<evidence type="ECO:0000313" key="2">
    <source>
        <dbReference type="EMBL" id="KAG6946377.1"/>
    </source>
</evidence>
<accession>A0A8J5IGN2</accession>
<comment type="caution">
    <text evidence="2">The sequence shown here is derived from an EMBL/GenBank/DDBJ whole genome shotgun (WGS) entry which is preliminary data.</text>
</comment>
<keyword evidence="3" id="KW-1185">Reference proteome</keyword>
<dbReference type="AlphaFoldDB" id="A0A8J5IGN2"/>
<proteinExistence type="predicted"/>
<feature type="region of interest" description="Disordered" evidence="1">
    <location>
        <begin position="143"/>
        <end position="186"/>
    </location>
</feature>
<sequence length="186" mass="20687">MVSTLELLTAEQEAQTAEEARPPFENISLEMCLLGSVECDNFFRAELINRDDETEFEAIQQSFKTIDPARRSKYIFTSTSGRIAKRRWALSTMSGFQLQIRKVLAVGDADNQAPGEVIQSDPDAQMTLERQPEISPSATLVSAKRMDQMGSLQDEVGDPMLGSPTKRTRKGCSRELPPGKESKNSQ</sequence>
<dbReference type="Proteomes" id="UP000709295">
    <property type="component" value="Unassembled WGS sequence"/>
</dbReference>
<gene>
    <name evidence="2" type="ORF">JG688_00016074</name>
</gene>
<organism evidence="2 3">
    <name type="scientific">Phytophthora aleatoria</name>
    <dbReference type="NCBI Taxonomy" id="2496075"/>
    <lineage>
        <taxon>Eukaryota</taxon>
        <taxon>Sar</taxon>
        <taxon>Stramenopiles</taxon>
        <taxon>Oomycota</taxon>
        <taxon>Peronosporomycetes</taxon>
        <taxon>Peronosporales</taxon>
        <taxon>Peronosporaceae</taxon>
        <taxon>Phytophthora</taxon>
    </lineage>
</organism>